<proteinExistence type="inferred from homology"/>
<dbReference type="Pfam" id="PF01557">
    <property type="entry name" value="FAA_hydrolase"/>
    <property type="match status" value="1"/>
</dbReference>
<comment type="cofactor">
    <cofactor evidence="1">
        <name>Mg(2+)</name>
        <dbReference type="ChEBI" id="CHEBI:18420"/>
    </cofactor>
</comment>
<comment type="caution">
    <text evidence="5">The sequence shown here is derived from an EMBL/GenBank/DDBJ whole genome shotgun (WGS) entry which is preliminary data.</text>
</comment>
<evidence type="ECO:0000256" key="2">
    <source>
        <dbReference type="ARBA" id="ARBA00010211"/>
    </source>
</evidence>
<dbReference type="GO" id="GO:0003824">
    <property type="term" value="F:catalytic activity"/>
    <property type="evidence" value="ECO:0007669"/>
    <property type="project" value="InterPro"/>
</dbReference>
<comment type="similarity">
    <text evidence="2">Belongs to the FAH family.</text>
</comment>
<sequence>MKFGTIRKNDRDVVVAGVGHDTALVLEDVMDDAPKTMLEVIAGGEAMRRRIAAAVAGREGTPMDGLHWLPPVPRPGKVLCVALNNSANKDRIMSGPKHPAMFVKASSSLIGHGQPIRLRAEFGRVHPEPELAVIIGKAGSDIAPEDAMEHVFGYSIINDLTSPTMRGEDTFHYRAIHPKEGDASTIEYVDTWVSYPGRYKCADTFGPIGPWVVAKEAVADPHDLTVRCEHQGELVTEDNTTNLFYKIRDVVSFASTYMALEPGDIISMGTALKAAGATRGKAVQNIDLNQLGGPISVSISELGTLSNPVEWR</sequence>
<evidence type="ECO:0000256" key="1">
    <source>
        <dbReference type="ARBA" id="ARBA00001946"/>
    </source>
</evidence>
<evidence type="ECO:0000256" key="3">
    <source>
        <dbReference type="ARBA" id="ARBA00022723"/>
    </source>
</evidence>
<evidence type="ECO:0000259" key="4">
    <source>
        <dbReference type="Pfam" id="PF01557"/>
    </source>
</evidence>
<dbReference type="PANTHER" id="PTHR42796">
    <property type="entry name" value="FUMARYLACETOACETATE HYDROLASE DOMAIN-CONTAINING PROTEIN 2A-RELATED"/>
    <property type="match status" value="1"/>
</dbReference>
<gene>
    <name evidence="5" type="ORF">C7440_2047</name>
</gene>
<dbReference type="Proteomes" id="UP000246145">
    <property type="component" value="Unassembled WGS sequence"/>
</dbReference>
<dbReference type="GO" id="GO:0046872">
    <property type="term" value="F:metal ion binding"/>
    <property type="evidence" value="ECO:0007669"/>
    <property type="project" value="UniProtKB-KW"/>
</dbReference>
<dbReference type="OrthoDB" id="2273115at2"/>
<dbReference type="EMBL" id="QEKO01000002">
    <property type="protein sequence ID" value="PVY62553.1"/>
    <property type="molecule type" value="Genomic_DNA"/>
</dbReference>
<evidence type="ECO:0000313" key="5">
    <source>
        <dbReference type="EMBL" id="PVY62553.1"/>
    </source>
</evidence>
<protein>
    <submittedName>
        <fullName evidence="5">2-keto-4-pentenoate hydratase/2-oxohepta-3-ene-1,7-dioic acid hydratase in catechol pathway</fullName>
    </submittedName>
</protein>
<dbReference type="RefSeq" id="WP_116518420.1">
    <property type="nucleotide sequence ID" value="NZ_JACCEX010000002.1"/>
</dbReference>
<dbReference type="Gene3D" id="3.90.850.10">
    <property type="entry name" value="Fumarylacetoacetase-like, C-terminal domain"/>
    <property type="match status" value="1"/>
</dbReference>
<dbReference type="STRING" id="1231391.GCA_000308195_02091"/>
<dbReference type="InterPro" id="IPR036663">
    <property type="entry name" value="Fumarylacetoacetase_C_sf"/>
</dbReference>
<keyword evidence="3" id="KW-0479">Metal-binding</keyword>
<reference evidence="5 6" key="1">
    <citation type="submission" date="2018-04" db="EMBL/GenBank/DDBJ databases">
        <title>Genomic Encyclopedia of Type Strains, Phase IV (KMG-IV): sequencing the most valuable type-strain genomes for metagenomic binning, comparative biology and taxonomic classification.</title>
        <authorList>
            <person name="Goeker M."/>
        </authorList>
    </citation>
    <scope>NUCLEOTIDE SEQUENCE [LARGE SCALE GENOMIC DNA]</scope>
    <source>
        <strain evidence="5 6">DSM 10065</strain>
    </source>
</reference>
<feature type="domain" description="Fumarylacetoacetase-like C-terminal" evidence="4">
    <location>
        <begin position="78"/>
        <end position="309"/>
    </location>
</feature>
<dbReference type="PANTHER" id="PTHR42796:SF4">
    <property type="entry name" value="FUMARYLACETOACETATE HYDROLASE DOMAIN-CONTAINING PROTEIN 2A"/>
    <property type="match status" value="1"/>
</dbReference>
<dbReference type="InterPro" id="IPR011234">
    <property type="entry name" value="Fumarylacetoacetase-like_C"/>
</dbReference>
<evidence type="ECO:0000313" key="6">
    <source>
        <dbReference type="Proteomes" id="UP000246145"/>
    </source>
</evidence>
<dbReference type="SUPFAM" id="SSF56529">
    <property type="entry name" value="FAH"/>
    <property type="match status" value="1"/>
</dbReference>
<dbReference type="GO" id="GO:0044281">
    <property type="term" value="P:small molecule metabolic process"/>
    <property type="evidence" value="ECO:0007669"/>
    <property type="project" value="UniProtKB-ARBA"/>
</dbReference>
<dbReference type="InterPro" id="IPR051121">
    <property type="entry name" value="FAH"/>
</dbReference>
<accession>A0A2U1CNG2</accession>
<dbReference type="AlphaFoldDB" id="A0A2U1CNG2"/>
<name>A0A2U1CNG2_9BURK</name>
<keyword evidence="6" id="KW-1185">Reference proteome</keyword>
<organism evidence="5 6">
    <name type="scientific">Pusillimonas noertemannii</name>
    <dbReference type="NCBI Taxonomy" id="305977"/>
    <lineage>
        <taxon>Bacteria</taxon>
        <taxon>Pseudomonadati</taxon>
        <taxon>Pseudomonadota</taxon>
        <taxon>Betaproteobacteria</taxon>
        <taxon>Burkholderiales</taxon>
        <taxon>Alcaligenaceae</taxon>
        <taxon>Pusillimonas</taxon>
    </lineage>
</organism>